<dbReference type="Pfam" id="PF26334">
    <property type="entry name" value="Gtf3_N"/>
    <property type="match status" value="1"/>
</dbReference>
<gene>
    <name evidence="4" type="ORF">HMPREF9474_03250</name>
</gene>
<evidence type="ECO:0000259" key="2">
    <source>
        <dbReference type="Pfam" id="PF26334"/>
    </source>
</evidence>
<dbReference type="Proteomes" id="UP000002970">
    <property type="component" value="Unassembled WGS sequence"/>
</dbReference>
<dbReference type="HOGENOM" id="CLU_057651_1_0_9"/>
<evidence type="ECO:0000313" key="5">
    <source>
        <dbReference type="Proteomes" id="UP000002970"/>
    </source>
</evidence>
<dbReference type="STRING" id="1512.GCA_900049235_03511"/>
<protein>
    <recommendedName>
        <fullName evidence="6">Beta-1,6-galactofuranosyltransferase</fullName>
    </recommendedName>
</protein>
<proteinExistence type="predicted"/>
<sequence>MKFYQYNIYTPESYNATGKAKGDIMKILREEGISDIYNPHSKRIIRILQQFGSISFMHSDCAVIVQYPAVIDMFIRKLKKKSNILLIGIIHDLQSIRGTEKIMDEISILNNFDFIISHNKKMTDFLIKNGCTSKIIDLGIFDYLHDDKKELIASSNLKSICFAGNLDKSEFLYELGEVHNLEINLYGVYNKSKKLPENVIYKGSLPSDEIVYALEGAYGLIWDGDSISNCRGVLGNYLRYNNPHKLSLYISAEKPVIVWHEAAIADFVKKNNLGLTVESLEELEVKINEMTMEDYSRMKKNLSNIKGKLAHGYYTRQSLHSIMTSIKEQEKKCYG</sequence>
<dbReference type="eggNOG" id="COG0438">
    <property type="taxonomic scope" value="Bacteria"/>
</dbReference>
<dbReference type="InterPro" id="IPR058591">
    <property type="entry name" value="Gtf3_N"/>
</dbReference>
<evidence type="ECO:0000256" key="1">
    <source>
        <dbReference type="ARBA" id="ARBA00022679"/>
    </source>
</evidence>
<reference evidence="4 5" key="1">
    <citation type="submission" date="2010-12" db="EMBL/GenBank/DDBJ databases">
        <title>The Genome Sequence of Clostridium symbiosum strain WAL-14163.</title>
        <authorList>
            <person name="Earl A."/>
            <person name="Ward D."/>
            <person name="Feldgarden M."/>
            <person name="Gevers D."/>
            <person name="Finegold S.M."/>
            <person name="Summanen P.H."/>
            <person name="Molitoris D.R."/>
            <person name="Vaisanen M.L."/>
            <person name="Daigneault M."/>
            <person name="Young S.K."/>
            <person name="Zeng Q."/>
            <person name="Gargeya S."/>
            <person name="Fitzgerald M."/>
            <person name="Haas B."/>
            <person name="Abouelleil A."/>
            <person name="Alvarado L."/>
            <person name="Arachchi H.M."/>
            <person name="Berlin A."/>
            <person name="Brown A."/>
            <person name="Chapman S.B."/>
            <person name="Chen Z."/>
            <person name="Dunbar C."/>
            <person name="Freedman E."/>
            <person name="Gearin G."/>
            <person name="Gellesch M."/>
            <person name="Goldberg J."/>
            <person name="Griggs A."/>
            <person name="Gujja S."/>
            <person name="Heilman E."/>
            <person name="Heiman D."/>
            <person name="Howarth C."/>
            <person name="Larson L."/>
            <person name="Lui A."/>
            <person name="MacDonald P.J.P."/>
            <person name="Mehta T."/>
            <person name="Montmayeur A."/>
            <person name="Murphy C."/>
            <person name="Neiman D."/>
            <person name="Pearson M."/>
            <person name="Priest M."/>
            <person name="Roberts A."/>
            <person name="Saif S."/>
            <person name="Shea T."/>
            <person name="Shenoy N."/>
            <person name="Sisk P."/>
            <person name="Stolte C."/>
            <person name="Sykes S."/>
            <person name="White J."/>
            <person name="Yandava C."/>
            <person name="Nusbaum C."/>
            <person name="Birren B."/>
        </authorList>
    </citation>
    <scope>NUCLEOTIDE SEQUENCE [LARGE SCALE GENOMIC DNA]</scope>
    <source>
        <strain evidence="4 5">WAL-14163</strain>
    </source>
</reference>
<keyword evidence="5" id="KW-1185">Reference proteome</keyword>
<name>E7GQQ5_CLOS6</name>
<comment type="caution">
    <text evidence="4">The sequence shown here is derived from an EMBL/GenBank/DDBJ whole genome shotgun (WGS) entry which is preliminary data.</text>
</comment>
<feature type="domain" description="Glucosyltransferase 3-like C-terminal" evidence="3">
    <location>
        <begin position="160"/>
        <end position="320"/>
    </location>
</feature>
<dbReference type="InterPro" id="IPR058592">
    <property type="entry name" value="Gtf3_C"/>
</dbReference>
<feature type="domain" description="Glucosyltransferase 3-like N-terminal" evidence="2">
    <location>
        <begin position="7"/>
        <end position="140"/>
    </location>
</feature>
<keyword evidence="1" id="KW-0808">Transferase</keyword>
<dbReference type="Pfam" id="PF26337">
    <property type="entry name" value="Gtf3_C"/>
    <property type="match status" value="1"/>
</dbReference>
<dbReference type="AlphaFoldDB" id="E7GQQ5"/>
<dbReference type="SUPFAM" id="SSF53756">
    <property type="entry name" value="UDP-Glycosyltransferase/glycogen phosphorylase"/>
    <property type="match status" value="1"/>
</dbReference>
<evidence type="ECO:0000313" key="4">
    <source>
        <dbReference type="EMBL" id="EGA92865.1"/>
    </source>
</evidence>
<dbReference type="Gene3D" id="3.40.50.2000">
    <property type="entry name" value="Glycogen Phosphorylase B"/>
    <property type="match status" value="2"/>
</dbReference>
<accession>E7GQQ5</accession>
<organism evidence="4 5">
    <name type="scientific">Clostridium symbiosum (strain WAL-14163)</name>
    <dbReference type="NCBI Taxonomy" id="742740"/>
    <lineage>
        <taxon>Bacteria</taxon>
        <taxon>Bacillati</taxon>
        <taxon>Bacillota</taxon>
        <taxon>Clostridia</taxon>
        <taxon>Lachnospirales</taxon>
        <taxon>Lachnospiraceae</taxon>
        <taxon>Otoolea</taxon>
    </lineage>
</organism>
<dbReference type="PIRSF" id="PIRSF007023">
    <property type="entry name" value="UDP-Galf_transf"/>
    <property type="match status" value="1"/>
</dbReference>
<dbReference type="EMBL" id="ADLQ01000073">
    <property type="protein sequence ID" value="EGA92865.1"/>
    <property type="molecule type" value="Genomic_DNA"/>
</dbReference>
<evidence type="ECO:0000259" key="3">
    <source>
        <dbReference type="Pfam" id="PF26337"/>
    </source>
</evidence>
<evidence type="ECO:0008006" key="6">
    <source>
        <dbReference type="Google" id="ProtNLM"/>
    </source>
</evidence>
<dbReference type="RefSeq" id="WP_003502465.1">
    <property type="nucleotide sequence ID" value="NZ_GL834313.1"/>
</dbReference>